<evidence type="ECO:0000256" key="8">
    <source>
        <dbReference type="ARBA" id="ARBA00023180"/>
    </source>
</evidence>
<comment type="subcellular location">
    <subcellularLocation>
        <location evidence="1">Membrane</location>
        <topology evidence="1">Multi-pass membrane protein</topology>
    </subcellularLocation>
</comment>
<keyword evidence="9" id="KW-0479">Metal-binding</keyword>
<dbReference type="GO" id="GO:0089718">
    <property type="term" value="P:amino acid import across plasma membrane"/>
    <property type="evidence" value="ECO:0007669"/>
    <property type="project" value="TreeGrafter"/>
</dbReference>
<accession>A0A1D1UTJ0</accession>
<feature type="transmembrane region" description="Helical" evidence="11">
    <location>
        <begin position="55"/>
        <end position="73"/>
    </location>
</feature>
<reference evidence="12 13" key="1">
    <citation type="journal article" date="2016" name="Nat. Commun.">
        <title>Extremotolerant tardigrade genome and improved radiotolerance of human cultured cells by tardigrade-unique protein.</title>
        <authorList>
            <person name="Hashimoto T."/>
            <person name="Horikawa D.D."/>
            <person name="Saito Y."/>
            <person name="Kuwahara H."/>
            <person name="Kozuka-Hata H."/>
            <person name="Shin-I T."/>
            <person name="Minakuchi Y."/>
            <person name="Ohishi K."/>
            <person name="Motoyama A."/>
            <person name="Aizu T."/>
            <person name="Enomoto A."/>
            <person name="Kondo K."/>
            <person name="Tanaka S."/>
            <person name="Hara Y."/>
            <person name="Koshikawa S."/>
            <person name="Sagara H."/>
            <person name="Miura T."/>
            <person name="Yokobori S."/>
            <person name="Miyagawa K."/>
            <person name="Suzuki Y."/>
            <person name="Kubo T."/>
            <person name="Oyama M."/>
            <person name="Kohara Y."/>
            <person name="Fujiyama A."/>
            <person name="Arakawa K."/>
            <person name="Katayama T."/>
            <person name="Toyoda A."/>
            <person name="Kunieda T."/>
        </authorList>
    </citation>
    <scope>NUCLEOTIDE SEQUENCE [LARGE SCALE GENOMIC DNA]</scope>
    <source>
        <strain evidence="12 13">YOKOZUNA-1</strain>
    </source>
</reference>
<dbReference type="OrthoDB" id="6581954at2759"/>
<evidence type="ECO:0000256" key="11">
    <source>
        <dbReference type="SAM" id="Phobius"/>
    </source>
</evidence>
<dbReference type="EMBL" id="BDGG01000001">
    <property type="protein sequence ID" value="GAU89498.1"/>
    <property type="molecule type" value="Genomic_DNA"/>
</dbReference>
<keyword evidence="6 11" id="KW-1133">Transmembrane helix</keyword>
<dbReference type="GO" id="GO:0015179">
    <property type="term" value="F:L-amino acid transmembrane transporter activity"/>
    <property type="evidence" value="ECO:0007669"/>
    <property type="project" value="TreeGrafter"/>
</dbReference>
<feature type="binding site" evidence="9">
    <location>
        <position position="63"/>
    </location>
    <ligand>
        <name>Na(+)</name>
        <dbReference type="ChEBI" id="CHEBI:29101"/>
        <label>1</label>
    </ligand>
</feature>
<feature type="binding site" evidence="9">
    <location>
        <position position="68"/>
    </location>
    <ligand>
        <name>Na(+)</name>
        <dbReference type="ChEBI" id="CHEBI:29101"/>
        <label>1</label>
    </ligand>
</feature>
<keyword evidence="10" id="KW-1015">Disulfide bond</keyword>
<evidence type="ECO:0000313" key="13">
    <source>
        <dbReference type="Proteomes" id="UP000186922"/>
    </source>
</evidence>
<proteinExistence type="inferred from homology"/>
<dbReference type="PANTHER" id="PTHR11616">
    <property type="entry name" value="SODIUM/CHLORIDE DEPENDENT TRANSPORTER"/>
    <property type="match status" value="1"/>
</dbReference>
<dbReference type="GO" id="GO:0005886">
    <property type="term" value="C:plasma membrane"/>
    <property type="evidence" value="ECO:0007669"/>
    <property type="project" value="TreeGrafter"/>
</dbReference>
<feature type="binding site" evidence="9">
    <location>
        <position position="61"/>
    </location>
    <ligand>
        <name>Na(+)</name>
        <dbReference type="ChEBI" id="CHEBI:29101"/>
        <label>1</label>
    </ligand>
</feature>
<evidence type="ECO:0000256" key="9">
    <source>
        <dbReference type="PIRSR" id="PIRSR600175-1"/>
    </source>
</evidence>
<protein>
    <recommendedName>
        <fullName evidence="14">Transporter</fullName>
    </recommendedName>
</protein>
<keyword evidence="7 11" id="KW-0472">Membrane</keyword>
<keyword evidence="5" id="KW-0769">Symport</keyword>
<evidence type="ECO:0000256" key="6">
    <source>
        <dbReference type="ARBA" id="ARBA00022989"/>
    </source>
</evidence>
<evidence type="ECO:0000256" key="10">
    <source>
        <dbReference type="PIRSR" id="PIRSR600175-2"/>
    </source>
</evidence>
<dbReference type="SUPFAM" id="SSF161070">
    <property type="entry name" value="SNF-like"/>
    <property type="match status" value="1"/>
</dbReference>
<keyword evidence="8" id="KW-0325">Glycoprotein</keyword>
<feature type="transmembrane region" description="Helical" evidence="11">
    <location>
        <begin position="123"/>
        <end position="156"/>
    </location>
</feature>
<dbReference type="Pfam" id="PF00209">
    <property type="entry name" value="SNF"/>
    <property type="match status" value="1"/>
</dbReference>
<comment type="similarity">
    <text evidence="2">Belongs to the sodium:neurotransmitter symporter (SNF) (TC 2.A.22) family.</text>
</comment>
<evidence type="ECO:0000256" key="2">
    <source>
        <dbReference type="ARBA" id="ARBA00006459"/>
    </source>
</evidence>
<sequence>MAQKLLDLFKQRLNKRAFFKRSQTEADLNSSLVEAGQRDRRTEEQRETWTSRWEYYLSCLGYAIGLGNVWRFPYLAYSLGGGAFVIAYFAVLILVGIPLVLLELAIGQYTGLGPAVVFQKLCPLFGGLGVAIVVNQFLICTYYSMVVAWTLFYLFASFRGDVPWSHCGPALSSSSLCFSDQDFQACNRLGGVYNQLCFTGEFAQQTGISVIPPSLRVSSAEDYLNQYVLKLSPSISEPGSPDWRLTLCLALSWLICFLCLIKGIKSSGKVVWFTTIFPLICLLIFAFRGATLENALMGVRYFIVPDWNQLASLTVWVQAAAQVFFNLSVGGGGLITYASYSKFSHNFYFDAVTLSLLSGLSSLLAGFAVFSTIGFMAGHLGLPVSRVVREGPGLVFAIFPDAITRMPVPVSDRDQARVLDFVW</sequence>
<evidence type="ECO:0000256" key="3">
    <source>
        <dbReference type="ARBA" id="ARBA00022448"/>
    </source>
</evidence>
<feature type="transmembrane region" description="Helical" evidence="11">
    <location>
        <begin position="270"/>
        <end position="290"/>
    </location>
</feature>
<dbReference type="InterPro" id="IPR000175">
    <property type="entry name" value="Na/ntran_symport"/>
</dbReference>
<dbReference type="Proteomes" id="UP000186922">
    <property type="component" value="Unassembled WGS sequence"/>
</dbReference>
<dbReference type="PROSITE" id="PS50267">
    <property type="entry name" value="NA_NEUROTRAN_SYMP_3"/>
    <property type="match status" value="1"/>
</dbReference>
<keyword evidence="3" id="KW-0813">Transport</keyword>
<evidence type="ECO:0000313" key="12">
    <source>
        <dbReference type="EMBL" id="GAU89498.1"/>
    </source>
</evidence>
<evidence type="ECO:0000256" key="5">
    <source>
        <dbReference type="ARBA" id="ARBA00022847"/>
    </source>
</evidence>
<dbReference type="GO" id="GO:0005283">
    <property type="term" value="F:amino acid:sodium symporter activity"/>
    <property type="evidence" value="ECO:0007669"/>
    <property type="project" value="TreeGrafter"/>
</dbReference>
<evidence type="ECO:0000256" key="1">
    <source>
        <dbReference type="ARBA" id="ARBA00004141"/>
    </source>
</evidence>
<name>A0A1D1UTJ0_RAMVA</name>
<feature type="disulfide bond" evidence="10">
    <location>
        <begin position="167"/>
        <end position="177"/>
    </location>
</feature>
<dbReference type="InterPro" id="IPR037272">
    <property type="entry name" value="SNS_sf"/>
</dbReference>
<evidence type="ECO:0000256" key="7">
    <source>
        <dbReference type="ARBA" id="ARBA00023136"/>
    </source>
</evidence>
<evidence type="ECO:0008006" key="14">
    <source>
        <dbReference type="Google" id="ProtNLM"/>
    </source>
</evidence>
<feature type="transmembrane region" description="Helical" evidence="11">
    <location>
        <begin position="310"/>
        <end position="335"/>
    </location>
</feature>
<feature type="transmembrane region" description="Helical" evidence="11">
    <location>
        <begin position="243"/>
        <end position="261"/>
    </location>
</feature>
<dbReference type="PANTHER" id="PTHR11616:SF321">
    <property type="entry name" value="SODIUM-DEPENDENT NUTRIENT AMINO ACID TRANSPORTER 1-RELATED"/>
    <property type="match status" value="1"/>
</dbReference>
<keyword evidence="13" id="KW-1185">Reference proteome</keyword>
<feature type="transmembrane region" description="Helical" evidence="11">
    <location>
        <begin position="347"/>
        <end position="377"/>
    </location>
</feature>
<comment type="caution">
    <text evidence="12">The sequence shown here is derived from an EMBL/GenBank/DDBJ whole genome shotgun (WGS) entry which is preliminary data.</text>
</comment>
<evidence type="ECO:0000256" key="4">
    <source>
        <dbReference type="ARBA" id="ARBA00022692"/>
    </source>
</evidence>
<gene>
    <name evidence="12" type="primary">RvY_02044</name>
    <name evidence="12" type="synonym">RvY_02044.1</name>
    <name evidence="12" type="ORF">RvY_02044-1</name>
</gene>
<keyword evidence="4 11" id="KW-0812">Transmembrane</keyword>
<keyword evidence="9" id="KW-0915">Sodium</keyword>
<dbReference type="GO" id="GO:0046872">
    <property type="term" value="F:metal ion binding"/>
    <property type="evidence" value="ECO:0007669"/>
    <property type="project" value="UniProtKB-KW"/>
</dbReference>
<organism evidence="12 13">
    <name type="scientific">Ramazzottius varieornatus</name>
    <name type="common">Water bear</name>
    <name type="synonym">Tardigrade</name>
    <dbReference type="NCBI Taxonomy" id="947166"/>
    <lineage>
        <taxon>Eukaryota</taxon>
        <taxon>Metazoa</taxon>
        <taxon>Ecdysozoa</taxon>
        <taxon>Tardigrada</taxon>
        <taxon>Eutardigrada</taxon>
        <taxon>Parachela</taxon>
        <taxon>Hypsibioidea</taxon>
        <taxon>Ramazzottiidae</taxon>
        <taxon>Ramazzottius</taxon>
    </lineage>
</organism>
<feature type="transmembrane region" description="Helical" evidence="11">
    <location>
        <begin position="79"/>
        <end position="102"/>
    </location>
</feature>
<dbReference type="PRINTS" id="PR00176">
    <property type="entry name" value="NANEUSMPORT"/>
</dbReference>
<dbReference type="AlphaFoldDB" id="A0A1D1UTJ0"/>
<dbReference type="STRING" id="947166.A0A1D1UTJ0"/>